<dbReference type="EMBL" id="JBDFQZ010000005">
    <property type="protein sequence ID" value="KAK9725854.1"/>
    <property type="molecule type" value="Genomic_DNA"/>
</dbReference>
<evidence type="ECO:0000313" key="3">
    <source>
        <dbReference type="Proteomes" id="UP001443914"/>
    </source>
</evidence>
<dbReference type="AlphaFoldDB" id="A0AAW1L1W9"/>
<evidence type="ECO:0000313" key="2">
    <source>
        <dbReference type="EMBL" id="KAK9725854.1"/>
    </source>
</evidence>
<dbReference type="PANTHER" id="PTHR34222">
    <property type="entry name" value="GAG_PRE-INTEGRS DOMAIN-CONTAINING PROTEIN"/>
    <property type="match status" value="1"/>
</dbReference>
<accession>A0AAW1L1W9</accession>
<gene>
    <name evidence="2" type="ORF">RND81_05G173900</name>
</gene>
<evidence type="ECO:0000256" key="1">
    <source>
        <dbReference type="SAM" id="MobiDB-lite"/>
    </source>
</evidence>
<protein>
    <submittedName>
        <fullName evidence="2">Uncharacterized protein</fullName>
    </submittedName>
</protein>
<sequence>MTVAIYFSKLKVLWDELDKHEPLISCSCGKCTCGIGKQHVERRESDRLHQFLLGLNVEVYSSIRSTLLSQDPLPSLNRAFQAISQEERVRSMARMHDNQPEVTGFTIRLDRSKPRLSRAERAPLKCTHCKKFGHDITTCFELQDEVPAWYIEKYGHKNTIKATARDKQATSTPTSSRGRDSVRAHTTTSEPIHPSFASEPRFTAEQWQTYQANSHNPSLSSNRSNGKWIIDTGCSNHVTGPPYEGGDWYG</sequence>
<comment type="caution">
    <text evidence="2">The sequence shown here is derived from an EMBL/GenBank/DDBJ whole genome shotgun (WGS) entry which is preliminary data.</text>
</comment>
<proteinExistence type="predicted"/>
<dbReference type="PANTHER" id="PTHR34222:SF94">
    <property type="entry name" value="CCHC-TYPE DOMAIN-CONTAINING PROTEIN"/>
    <property type="match status" value="1"/>
</dbReference>
<keyword evidence="3" id="KW-1185">Reference proteome</keyword>
<feature type="region of interest" description="Disordered" evidence="1">
    <location>
        <begin position="162"/>
        <end position="199"/>
    </location>
</feature>
<reference evidence="2" key="1">
    <citation type="submission" date="2024-03" db="EMBL/GenBank/DDBJ databases">
        <title>WGS assembly of Saponaria officinalis var. Norfolk2.</title>
        <authorList>
            <person name="Jenkins J."/>
            <person name="Shu S."/>
            <person name="Grimwood J."/>
            <person name="Barry K."/>
            <person name="Goodstein D."/>
            <person name="Schmutz J."/>
            <person name="Leebens-Mack J."/>
            <person name="Osbourn A."/>
        </authorList>
    </citation>
    <scope>NUCLEOTIDE SEQUENCE [LARGE SCALE GENOMIC DNA]</scope>
    <source>
        <strain evidence="2">JIC</strain>
    </source>
</reference>
<dbReference type="Proteomes" id="UP001443914">
    <property type="component" value="Unassembled WGS sequence"/>
</dbReference>
<name>A0AAW1L1W9_SAPOF</name>
<organism evidence="2 3">
    <name type="scientific">Saponaria officinalis</name>
    <name type="common">Common soapwort</name>
    <name type="synonym">Lychnis saponaria</name>
    <dbReference type="NCBI Taxonomy" id="3572"/>
    <lineage>
        <taxon>Eukaryota</taxon>
        <taxon>Viridiplantae</taxon>
        <taxon>Streptophyta</taxon>
        <taxon>Embryophyta</taxon>
        <taxon>Tracheophyta</taxon>
        <taxon>Spermatophyta</taxon>
        <taxon>Magnoliopsida</taxon>
        <taxon>eudicotyledons</taxon>
        <taxon>Gunneridae</taxon>
        <taxon>Pentapetalae</taxon>
        <taxon>Caryophyllales</taxon>
        <taxon>Caryophyllaceae</taxon>
        <taxon>Caryophylleae</taxon>
        <taxon>Saponaria</taxon>
    </lineage>
</organism>